<protein>
    <submittedName>
        <fullName evidence="1">Uncharacterized protein</fullName>
    </submittedName>
</protein>
<evidence type="ECO:0000313" key="1">
    <source>
        <dbReference type="EMBL" id="TWT39543.1"/>
    </source>
</evidence>
<dbReference type="Proteomes" id="UP000318878">
    <property type="component" value="Unassembled WGS sequence"/>
</dbReference>
<name>A0A5C5VNL8_9BACT</name>
<dbReference type="AlphaFoldDB" id="A0A5C5VNL8"/>
<reference evidence="1 2" key="1">
    <citation type="submission" date="2019-02" db="EMBL/GenBank/DDBJ databases">
        <title>Deep-cultivation of Planctomycetes and their phenomic and genomic characterization uncovers novel biology.</title>
        <authorList>
            <person name="Wiegand S."/>
            <person name="Jogler M."/>
            <person name="Boedeker C."/>
            <person name="Pinto D."/>
            <person name="Vollmers J."/>
            <person name="Rivas-Marin E."/>
            <person name="Kohn T."/>
            <person name="Peeters S.H."/>
            <person name="Heuer A."/>
            <person name="Rast P."/>
            <person name="Oberbeckmann S."/>
            <person name="Bunk B."/>
            <person name="Jeske O."/>
            <person name="Meyerdierks A."/>
            <person name="Storesund J.E."/>
            <person name="Kallscheuer N."/>
            <person name="Luecker S."/>
            <person name="Lage O.M."/>
            <person name="Pohl T."/>
            <person name="Merkel B.J."/>
            <person name="Hornburger P."/>
            <person name="Mueller R.-W."/>
            <person name="Bruemmer F."/>
            <person name="Labrenz M."/>
            <person name="Spormann A.M."/>
            <person name="Op Den Camp H."/>
            <person name="Overmann J."/>
            <person name="Amann R."/>
            <person name="Jetten M.S.M."/>
            <person name="Mascher T."/>
            <person name="Medema M.H."/>
            <person name="Devos D.P."/>
            <person name="Kaster A.-K."/>
            <person name="Ovreas L."/>
            <person name="Rohde M."/>
            <person name="Galperin M.Y."/>
            <person name="Jogler C."/>
        </authorList>
    </citation>
    <scope>NUCLEOTIDE SEQUENCE [LARGE SCALE GENOMIC DNA]</scope>
    <source>
        <strain evidence="1 2">Enr8</strain>
    </source>
</reference>
<evidence type="ECO:0000313" key="2">
    <source>
        <dbReference type="Proteomes" id="UP000318878"/>
    </source>
</evidence>
<accession>A0A5C5VNL8</accession>
<comment type="caution">
    <text evidence="1">The sequence shown here is derived from an EMBL/GenBank/DDBJ whole genome shotgun (WGS) entry which is preliminary data.</text>
</comment>
<gene>
    <name evidence="1" type="ORF">Enr8_12430</name>
</gene>
<organism evidence="1 2">
    <name type="scientific">Blastopirellula retiformator</name>
    <dbReference type="NCBI Taxonomy" id="2527970"/>
    <lineage>
        <taxon>Bacteria</taxon>
        <taxon>Pseudomonadati</taxon>
        <taxon>Planctomycetota</taxon>
        <taxon>Planctomycetia</taxon>
        <taxon>Pirellulales</taxon>
        <taxon>Pirellulaceae</taxon>
        <taxon>Blastopirellula</taxon>
    </lineage>
</organism>
<keyword evidence="2" id="KW-1185">Reference proteome</keyword>
<proteinExistence type="predicted"/>
<sequence length="118" mass="13477">MTMNDDSTDQRRMEAIDAQLAHLWMVRTFLKHAEETEEDDELQDVARALYDYMLALGGPLESGDPTAYLKQAKKKFAKLRRASELFQEIQPEISDHTNFKMAAASCKTVIAELERLLA</sequence>
<dbReference type="EMBL" id="SJPF01000001">
    <property type="protein sequence ID" value="TWT39543.1"/>
    <property type="molecule type" value="Genomic_DNA"/>
</dbReference>